<dbReference type="Gene3D" id="3.30.70.2660">
    <property type="match status" value="1"/>
</dbReference>
<protein>
    <submittedName>
        <fullName evidence="2">CRISPR-associated protein Cas5 family</fullName>
    </submittedName>
</protein>
<keyword evidence="1" id="KW-0051">Antiviral defense</keyword>
<dbReference type="InterPro" id="IPR013422">
    <property type="entry name" value="CRISPR-assoc_prot_Cas5_N"/>
</dbReference>
<evidence type="ECO:0000256" key="1">
    <source>
        <dbReference type="ARBA" id="ARBA00023118"/>
    </source>
</evidence>
<dbReference type="EMBL" id="CP001291">
    <property type="protein sequence ID" value="ACK70862.1"/>
    <property type="molecule type" value="Genomic_DNA"/>
</dbReference>
<dbReference type="NCBIfam" id="TIGR01868">
    <property type="entry name" value="casD_Cas5e"/>
    <property type="match status" value="1"/>
</dbReference>
<dbReference type="InterPro" id="IPR010147">
    <property type="entry name" value="CRISPR-assoc_prot_CasD"/>
</dbReference>
<name>B7KJ26_GLOC7</name>
<dbReference type="eggNOG" id="ENOG502ZBPB">
    <property type="taxonomic scope" value="Bacteria"/>
</dbReference>
<dbReference type="KEGG" id="cyc:PCC7424_2442"/>
<dbReference type="RefSeq" id="WP_015954466.1">
    <property type="nucleotide sequence ID" value="NC_011729.1"/>
</dbReference>
<dbReference type="NCBIfam" id="TIGR02593">
    <property type="entry name" value="CRISPR_cas5"/>
    <property type="match status" value="1"/>
</dbReference>
<sequence length="215" mass="24202">MMKTLLLRLAGPLQSWGRGSRFDFRDTDTIPTKSGVIGLVAAAMGINRDNQVELAKLAQLRMGVCVEKEGKLVVDYHTVIGTIHADGKPHKAPIQSYRQYLCNAEFLVGLESSEYHLLNEIEHYLCFPKWELFLGRKACPPSKPIFVDLLTNSLEDALYQYAISHLKKGTYRLLIESKEPTGALRLDVPIDFKKRIFSARTVITPKPLEVSDVSE</sequence>
<keyword evidence="3" id="KW-1185">Reference proteome</keyword>
<dbReference type="GO" id="GO:0051607">
    <property type="term" value="P:defense response to virus"/>
    <property type="evidence" value="ECO:0007669"/>
    <property type="project" value="UniProtKB-KW"/>
</dbReference>
<dbReference type="GO" id="GO:0043571">
    <property type="term" value="P:maintenance of CRISPR repeat elements"/>
    <property type="evidence" value="ECO:0007669"/>
    <property type="project" value="InterPro"/>
</dbReference>
<dbReference type="CDD" id="cd09756">
    <property type="entry name" value="Cas5_I-E"/>
    <property type="match status" value="1"/>
</dbReference>
<dbReference type="HOGENOM" id="CLU_084726_1_0_3"/>
<dbReference type="STRING" id="65393.PCC7424_2442"/>
<evidence type="ECO:0000313" key="3">
    <source>
        <dbReference type="Proteomes" id="UP000002384"/>
    </source>
</evidence>
<gene>
    <name evidence="2" type="ordered locus">PCC7424_2442</name>
</gene>
<dbReference type="Proteomes" id="UP000002384">
    <property type="component" value="Chromosome"/>
</dbReference>
<proteinExistence type="predicted"/>
<accession>B7KJ26</accession>
<dbReference type="AlphaFoldDB" id="B7KJ26"/>
<dbReference type="InterPro" id="IPR021124">
    <property type="entry name" value="CRISPR-assoc_prot_Cas5"/>
</dbReference>
<organism evidence="2 3">
    <name type="scientific">Gloeothece citriformis (strain PCC 7424)</name>
    <name type="common">Cyanothece sp. (strain PCC 7424)</name>
    <dbReference type="NCBI Taxonomy" id="65393"/>
    <lineage>
        <taxon>Bacteria</taxon>
        <taxon>Bacillati</taxon>
        <taxon>Cyanobacteriota</taxon>
        <taxon>Cyanophyceae</taxon>
        <taxon>Oscillatoriophycideae</taxon>
        <taxon>Chroococcales</taxon>
        <taxon>Aphanothecaceae</taxon>
        <taxon>Gloeothece</taxon>
        <taxon>Gloeothece citriformis</taxon>
    </lineage>
</organism>
<dbReference type="Pfam" id="PF09704">
    <property type="entry name" value="Cas_Cas5d"/>
    <property type="match status" value="1"/>
</dbReference>
<dbReference type="GO" id="GO:0003723">
    <property type="term" value="F:RNA binding"/>
    <property type="evidence" value="ECO:0007669"/>
    <property type="project" value="InterPro"/>
</dbReference>
<reference evidence="3" key="1">
    <citation type="journal article" date="2011" name="MBio">
        <title>Novel metabolic attributes of the genus Cyanothece, comprising a group of unicellular nitrogen-fixing Cyanobacteria.</title>
        <authorList>
            <person name="Bandyopadhyay A."/>
            <person name="Elvitigala T."/>
            <person name="Welsh E."/>
            <person name="Stockel J."/>
            <person name="Liberton M."/>
            <person name="Min H."/>
            <person name="Sherman L.A."/>
            <person name="Pakrasi H.B."/>
        </authorList>
    </citation>
    <scope>NUCLEOTIDE SEQUENCE [LARGE SCALE GENOMIC DNA]</scope>
    <source>
        <strain evidence="3">PCC 7424</strain>
    </source>
</reference>
<evidence type="ECO:0000313" key="2">
    <source>
        <dbReference type="EMBL" id="ACK70862.1"/>
    </source>
</evidence>